<dbReference type="Proteomes" id="UP000046393">
    <property type="component" value="Unplaced"/>
</dbReference>
<evidence type="ECO:0000313" key="2">
    <source>
        <dbReference type="WBParaSite" id="SMUV_0000337601-mRNA-1"/>
    </source>
</evidence>
<proteinExistence type="predicted"/>
<keyword evidence="1" id="KW-1185">Reference proteome</keyword>
<dbReference type="SUPFAM" id="SSF56436">
    <property type="entry name" value="C-type lectin-like"/>
    <property type="match status" value="1"/>
</dbReference>
<dbReference type="WBParaSite" id="SMUV_0000337601-mRNA-1">
    <property type="protein sequence ID" value="SMUV_0000337601-mRNA-1"/>
    <property type="gene ID" value="SMUV_0000337601"/>
</dbReference>
<name>A0A158R4G7_9BILA</name>
<dbReference type="InterPro" id="IPR016187">
    <property type="entry name" value="CTDL_fold"/>
</dbReference>
<dbReference type="Gene3D" id="3.10.100.10">
    <property type="entry name" value="Mannose-Binding Protein A, subunit A"/>
    <property type="match status" value="1"/>
</dbReference>
<organism evidence="1 2">
    <name type="scientific">Syphacia muris</name>
    <dbReference type="NCBI Taxonomy" id="451379"/>
    <lineage>
        <taxon>Eukaryota</taxon>
        <taxon>Metazoa</taxon>
        <taxon>Ecdysozoa</taxon>
        <taxon>Nematoda</taxon>
        <taxon>Chromadorea</taxon>
        <taxon>Rhabditida</taxon>
        <taxon>Spirurina</taxon>
        <taxon>Oxyuridomorpha</taxon>
        <taxon>Oxyuroidea</taxon>
        <taxon>Oxyuridae</taxon>
        <taxon>Syphacia</taxon>
    </lineage>
</organism>
<dbReference type="InterPro" id="IPR016186">
    <property type="entry name" value="C-type_lectin-like/link_sf"/>
</dbReference>
<dbReference type="CDD" id="cd00037">
    <property type="entry name" value="CLECT"/>
    <property type="match status" value="1"/>
</dbReference>
<dbReference type="AlphaFoldDB" id="A0A158R4G7"/>
<protein>
    <submittedName>
        <fullName evidence="2">C-type lectin domain-containing protein</fullName>
    </submittedName>
</protein>
<reference evidence="2" key="1">
    <citation type="submission" date="2016-04" db="UniProtKB">
        <authorList>
            <consortium name="WormBaseParasite"/>
        </authorList>
    </citation>
    <scope>IDENTIFICATION</scope>
</reference>
<evidence type="ECO:0000313" key="1">
    <source>
        <dbReference type="Proteomes" id="UP000046393"/>
    </source>
</evidence>
<sequence>MDGSIVFLFFSTLNPDAEERLVPKHSVSTVSPAVEDLFTVLSQSTSRSRSLILPPFNWNCGAIYVGNRDVTGSCGPGGFLINDRSTGYERFFCWKFLFLDADYRRKLNGTSEKLGKFKSYTVMSTLCQLYGSRIVSIESNEDEELLRRMIQKIKYLHTANAERALTVAIGLRRFDTDLRWDDITGTDYIRHRFQDIGFDYKRHYCFMLIENFGTNLGFFDGSSCETLESDILICERSATFAHIHGGIGIYQNKDVGYFHNWTAG</sequence>
<accession>A0A158R4G7</accession>